<accession>A0A2P2QUD4</accession>
<name>A0A2P2QUD4_RHIMU</name>
<evidence type="ECO:0000313" key="1">
    <source>
        <dbReference type="EMBL" id="MBX70565.1"/>
    </source>
</evidence>
<protein>
    <submittedName>
        <fullName evidence="1">Uncharacterized protein</fullName>
    </submittedName>
</protein>
<proteinExistence type="predicted"/>
<organism evidence="1">
    <name type="scientific">Rhizophora mucronata</name>
    <name type="common">Asiatic mangrove</name>
    <dbReference type="NCBI Taxonomy" id="61149"/>
    <lineage>
        <taxon>Eukaryota</taxon>
        <taxon>Viridiplantae</taxon>
        <taxon>Streptophyta</taxon>
        <taxon>Embryophyta</taxon>
        <taxon>Tracheophyta</taxon>
        <taxon>Spermatophyta</taxon>
        <taxon>Magnoliopsida</taxon>
        <taxon>eudicotyledons</taxon>
        <taxon>Gunneridae</taxon>
        <taxon>Pentapetalae</taxon>
        <taxon>rosids</taxon>
        <taxon>fabids</taxon>
        <taxon>Malpighiales</taxon>
        <taxon>Rhizophoraceae</taxon>
        <taxon>Rhizophora</taxon>
    </lineage>
</organism>
<reference evidence="1" key="1">
    <citation type="submission" date="2018-02" db="EMBL/GenBank/DDBJ databases">
        <title>Rhizophora mucronata_Transcriptome.</title>
        <authorList>
            <person name="Meera S.P."/>
            <person name="Sreeshan A."/>
            <person name="Augustine A."/>
        </authorList>
    </citation>
    <scope>NUCLEOTIDE SEQUENCE</scope>
    <source>
        <tissue evidence="1">Leaf</tissue>
    </source>
</reference>
<dbReference type="AlphaFoldDB" id="A0A2P2QUD4"/>
<sequence length="27" mass="2860">MLDVDLLCIPNLGFVAAISLCALKSCH</sequence>
<dbReference type="EMBL" id="GGEC01090081">
    <property type="protein sequence ID" value="MBX70565.1"/>
    <property type="molecule type" value="Transcribed_RNA"/>
</dbReference>